<dbReference type="RefSeq" id="WP_182667179.1">
    <property type="nucleotide sequence ID" value="NZ_VKHS01001074.1"/>
</dbReference>
<comment type="similarity">
    <text evidence="1">Belongs to the OsmC/Ohr family.</text>
</comment>
<dbReference type="PANTHER" id="PTHR33797:SF2">
    <property type="entry name" value="ORGANIC HYDROPEROXIDE RESISTANCE PROTEIN-LIKE"/>
    <property type="match status" value="1"/>
</dbReference>
<dbReference type="Pfam" id="PF02566">
    <property type="entry name" value="OsmC"/>
    <property type="match status" value="1"/>
</dbReference>
<dbReference type="PANTHER" id="PTHR33797">
    <property type="entry name" value="ORGANIC HYDROPEROXIDE RESISTANCE PROTEIN-LIKE"/>
    <property type="match status" value="1"/>
</dbReference>
<evidence type="ECO:0000256" key="1">
    <source>
        <dbReference type="ARBA" id="ARBA00007378"/>
    </source>
</evidence>
<dbReference type="SUPFAM" id="SSF82784">
    <property type="entry name" value="OsmC-like"/>
    <property type="match status" value="1"/>
</dbReference>
<dbReference type="InterPro" id="IPR019953">
    <property type="entry name" value="OHR"/>
</dbReference>
<keyword evidence="4" id="KW-1185">Reference proteome</keyword>
<proteinExistence type="inferred from homology"/>
<dbReference type="NCBIfam" id="TIGR03561">
    <property type="entry name" value="organ_hyd_perox"/>
    <property type="match status" value="1"/>
</dbReference>
<dbReference type="GO" id="GO:0006979">
    <property type="term" value="P:response to oxidative stress"/>
    <property type="evidence" value="ECO:0007669"/>
    <property type="project" value="InterPro"/>
</dbReference>
<name>A0A7W3XZ92_9ACTN</name>
<feature type="region of interest" description="Disordered" evidence="2">
    <location>
        <begin position="1"/>
        <end position="27"/>
    </location>
</feature>
<comment type="caution">
    <text evidence="3">The sequence shown here is derived from an EMBL/GenBank/DDBJ whole genome shotgun (WGS) entry which is preliminary data.</text>
</comment>
<dbReference type="AlphaFoldDB" id="A0A7W3XZ92"/>
<evidence type="ECO:0000313" key="4">
    <source>
        <dbReference type="Proteomes" id="UP000530234"/>
    </source>
</evidence>
<dbReference type="InterPro" id="IPR003718">
    <property type="entry name" value="OsmC/Ohr_fam"/>
</dbReference>
<organism evidence="3 4">
    <name type="scientific">Streptomyces calidiresistens</name>
    <dbReference type="NCBI Taxonomy" id="1485586"/>
    <lineage>
        <taxon>Bacteria</taxon>
        <taxon>Bacillati</taxon>
        <taxon>Actinomycetota</taxon>
        <taxon>Actinomycetes</taxon>
        <taxon>Kitasatosporales</taxon>
        <taxon>Streptomycetaceae</taxon>
        <taxon>Streptomyces</taxon>
    </lineage>
</organism>
<dbReference type="Gene3D" id="3.30.300.20">
    <property type="match status" value="1"/>
</dbReference>
<dbReference type="Proteomes" id="UP000530234">
    <property type="component" value="Unassembled WGS sequence"/>
</dbReference>
<dbReference type="InterPro" id="IPR036102">
    <property type="entry name" value="OsmC/Ohrsf"/>
</dbReference>
<dbReference type="Gene3D" id="2.20.25.10">
    <property type="match status" value="1"/>
</dbReference>
<dbReference type="InterPro" id="IPR015946">
    <property type="entry name" value="KH_dom-like_a/b"/>
</dbReference>
<sequence length="147" mass="14746">MSGPTPVTPLYTATATAGGGRDGRARTASGSLDLELRTPAALGGPGGGTNPEELFAAGYAACFSSALGLVARRARTDVSGTEVTADVSLGKVPDSEGFGLSVRLTVRMPDVPGATARALVETAHGVCPYSNAIDGNVAVELRVEADD</sequence>
<reference evidence="4" key="1">
    <citation type="submission" date="2019-10" db="EMBL/GenBank/DDBJ databases">
        <title>Streptomyces sp. nov., a novel actinobacterium isolated from alkaline environment.</title>
        <authorList>
            <person name="Golinska P."/>
        </authorList>
    </citation>
    <scope>NUCLEOTIDE SEQUENCE [LARGE SCALE GENOMIC DNA]</scope>
    <source>
        <strain evidence="4">DSM 42108</strain>
    </source>
</reference>
<accession>A0A7W3XZ92</accession>
<evidence type="ECO:0000256" key="2">
    <source>
        <dbReference type="SAM" id="MobiDB-lite"/>
    </source>
</evidence>
<gene>
    <name evidence="3" type="ORF">FOE67_25015</name>
</gene>
<dbReference type="EMBL" id="VKHS01001074">
    <property type="protein sequence ID" value="MBB0232657.1"/>
    <property type="molecule type" value="Genomic_DNA"/>
</dbReference>
<protein>
    <submittedName>
        <fullName evidence="3">Ohr family peroxiredoxin</fullName>
    </submittedName>
</protein>
<evidence type="ECO:0000313" key="3">
    <source>
        <dbReference type="EMBL" id="MBB0232657.1"/>
    </source>
</evidence>